<organism evidence="3 4">
    <name type="scientific">Novosphingobium decolorationis</name>
    <dbReference type="NCBI Taxonomy" id="2698673"/>
    <lineage>
        <taxon>Bacteria</taxon>
        <taxon>Pseudomonadati</taxon>
        <taxon>Pseudomonadota</taxon>
        <taxon>Alphaproteobacteria</taxon>
        <taxon>Sphingomonadales</taxon>
        <taxon>Sphingomonadaceae</taxon>
        <taxon>Novosphingobium</taxon>
    </lineage>
</organism>
<evidence type="ECO:0000313" key="4">
    <source>
        <dbReference type="Proteomes" id="UP000677126"/>
    </source>
</evidence>
<dbReference type="PANTHER" id="PTHR10907:SF47">
    <property type="entry name" value="REGUCALCIN"/>
    <property type="match status" value="1"/>
</dbReference>
<name>A0ABX8E6S9_9SPHN</name>
<dbReference type="Proteomes" id="UP000677126">
    <property type="component" value="Chromosome"/>
</dbReference>
<evidence type="ECO:0000259" key="2">
    <source>
        <dbReference type="Pfam" id="PF08450"/>
    </source>
</evidence>
<accession>A0ABX8E6S9</accession>
<feature type="domain" description="SMP-30/Gluconolactonase/LRE-like region" evidence="2">
    <location>
        <begin position="17"/>
        <end position="256"/>
    </location>
</feature>
<evidence type="ECO:0000256" key="1">
    <source>
        <dbReference type="ARBA" id="ARBA00008853"/>
    </source>
</evidence>
<evidence type="ECO:0000313" key="3">
    <source>
        <dbReference type="EMBL" id="QVM84682.1"/>
    </source>
</evidence>
<dbReference type="Pfam" id="PF08450">
    <property type="entry name" value="SGL"/>
    <property type="match status" value="1"/>
</dbReference>
<dbReference type="InterPro" id="IPR011042">
    <property type="entry name" value="6-blade_b-propeller_TolB-like"/>
</dbReference>
<dbReference type="EMBL" id="CP054856">
    <property type="protein sequence ID" value="QVM84682.1"/>
    <property type="molecule type" value="Genomic_DNA"/>
</dbReference>
<sequence>MNTMRCCWEVPGAHLQAPVWLEGADMLVLADRAHGTLRYFAPDTGESGEIAVPGHPGFAVPTQEGSLLVGTARELLLLDREGRASREFLLEPGAQQTGHVHVDARGRVWFTMEAAGEAAGEAFGEAAGQAGLVRYHDERLVRMVFDMPDAGGMALDPEARELLLADGGARRVRRYRVSRAGSLWEEAPFLDLAGNNRRPAALARDSEGGVWLSFAGRADLSHYAADGTLRAQVDVPGEEITGLGFGGRGADILYICARTAQGAALYAHDLAVPGPPTCAVRTGHADIGLISEDDHH</sequence>
<gene>
    <name evidence="3" type="ORF">HT578_14240</name>
</gene>
<keyword evidence="4" id="KW-1185">Reference proteome</keyword>
<protein>
    <submittedName>
        <fullName evidence="3">SMP-30/gluconolactonase/LRE family protein</fullName>
    </submittedName>
</protein>
<dbReference type="Gene3D" id="2.120.10.30">
    <property type="entry name" value="TolB, C-terminal domain"/>
    <property type="match status" value="1"/>
</dbReference>
<proteinExistence type="inferred from homology"/>
<dbReference type="PANTHER" id="PTHR10907">
    <property type="entry name" value="REGUCALCIN"/>
    <property type="match status" value="1"/>
</dbReference>
<dbReference type="InterPro" id="IPR013658">
    <property type="entry name" value="SGL"/>
</dbReference>
<reference evidence="3 4" key="1">
    <citation type="journal article" date="2021" name="Int. J. Syst. Evol. Microbiol.">
        <title>Novosphingobium decolorationis sp. nov., an aniline blue-decolourizing bacterium isolated from East Pacific sediment.</title>
        <authorList>
            <person name="Chen X."/>
            <person name="Dong B."/>
            <person name="Chen T."/>
            <person name="Ren N."/>
            <person name="Wang J."/>
            <person name="Xu Y."/>
            <person name="Yang J."/>
            <person name="Zhu S."/>
            <person name="Chen J."/>
        </authorList>
    </citation>
    <scope>NUCLEOTIDE SEQUENCE [LARGE SCALE GENOMIC DNA]</scope>
    <source>
        <strain evidence="3 4">502str22</strain>
    </source>
</reference>
<dbReference type="SUPFAM" id="SSF63829">
    <property type="entry name" value="Calcium-dependent phosphotriesterase"/>
    <property type="match status" value="1"/>
</dbReference>
<comment type="similarity">
    <text evidence="1">Belongs to the SMP-30/CGR1 family.</text>
</comment>